<dbReference type="RefSeq" id="WP_235230848.1">
    <property type="nucleotide sequence ID" value="NZ_JPFW01000001.1"/>
</dbReference>
<dbReference type="AlphaFoldDB" id="A0A081QJQ8"/>
<dbReference type="PATRIC" id="fig|28037.97.peg.51"/>
<protein>
    <submittedName>
        <fullName evidence="1">Putative bacteriocin transport accessory protein</fullName>
    </submittedName>
</protein>
<proteinExistence type="predicted"/>
<reference evidence="1 2" key="1">
    <citation type="submission" date="2014-05" db="EMBL/GenBank/DDBJ databases">
        <authorList>
            <person name="Daugherty S.C."/>
            <person name="Tallon L.J."/>
            <person name="Sadzewicz L."/>
            <person name="Kilian M."/>
            <person name="Tettelin H."/>
        </authorList>
    </citation>
    <scope>NUCLEOTIDE SEQUENCE [LARGE SCALE GENOMIC DNA]</scope>
    <source>
        <strain evidence="1 2">SK642</strain>
    </source>
</reference>
<accession>A0A081QJQ8</accession>
<dbReference type="EMBL" id="JPFW01000001">
    <property type="protein sequence ID" value="KEQ43181.1"/>
    <property type="molecule type" value="Genomic_DNA"/>
</dbReference>
<name>A0A081QJQ8_STRMT</name>
<evidence type="ECO:0000313" key="1">
    <source>
        <dbReference type="EMBL" id="KEQ43181.1"/>
    </source>
</evidence>
<organism evidence="1 2">
    <name type="scientific">Streptococcus mitis</name>
    <dbReference type="NCBI Taxonomy" id="28037"/>
    <lineage>
        <taxon>Bacteria</taxon>
        <taxon>Bacillati</taxon>
        <taxon>Bacillota</taxon>
        <taxon>Bacilli</taxon>
        <taxon>Lactobacillales</taxon>
        <taxon>Streptococcaceae</taxon>
        <taxon>Streptococcus</taxon>
        <taxon>Streptococcus mitis group</taxon>
    </lineage>
</organism>
<gene>
    <name evidence="1" type="ORF">SK642_0056</name>
</gene>
<comment type="caution">
    <text evidence="1">The sequence shown here is derived from an EMBL/GenBank/DDBJ whole genome shotgun (WGS) entry which is preliminary data.</text>
</comment>
<sequence length="51" mass="5818">MDKTSWNNFKTTVGFKTIPNLTYFTNGTVYDILPKASQASVEVVESFIRKE</sequence>
<evidence type="ECO:0000313" key="2">
    <source>
        <dbReference type="Proteomes" id="UP000028030"/>
    </source>
</evidence>
<dbReference type="Proteomes" id="UP000028030">
    <property type="component" value="Unassembled WGS sequence"/>
</dbReference>